<comment type="caution">
    <text evidence="1">The sequence shown here is derived from an EMBL/GenBank/DDBJ whole genome shotgun (WGS) entry which is preliminary data.</text>
</comment>
<accession>A0ABW3B4V3</accession>
<organism evidence="1 2">
    <name type="scientific">Maribacter chungangensis</name>
    <dbReference type="NCBI Taxonomy" id="1069117"/>
    <lineage>
        <taxon>Bacteria</taxon>
        <taxon>Pseudomonadati</taxon>
        <taxon>Bacteroidota</taxon>
        <taxon>Flavobacteriia</taxon>
        <taxon>Flavobacteriales</taxon>
        <taxon>Flavobacteriaceae</taxon>
        <taxon>Maribacter</taxon>
    </lineage>
</organism>
<evidence type="ECO:0000313" key="2">
    <source>
        <dbReference type="Proteomes" id="UP001597012"/>
    </source>
</evidence>
<name>A0ABW3B4V3_9FLAO</name>
<dbReference type="Proteomes" id="UP001597012">
    <property type="component" value="Unassembled WGS sequence"/>
</dbReference>
<proteinExistence type="predicted"/>
<gene>
    <name evidence="1" type="ORF">ACFQZJ_10620</name>
</gene>
<dbReference type="RefSeq" id="WP_379934404.1">
    <property type="nucleotide sequence ID" value="NZ_JBHTHY010000006.1"/>
</dbReference>
<reference evidence="2" key="1">
    <citation type="journal article" date="2019" name="Int. J. Syst. Evol. Microbiol.">
        <title>The Global Catalogue of Microorganisms (GCM) 10K type strain sequencing project: providing services to taxonomists for standard genome sequencing and annotation.</title>
        <authorList>
            <consortium name="The Broad Institute Genomics Platform"/>
            <consortium name="The Broad Institute Genome Sequencing Center for Infectious Disease"/>
            <person name="Wu L."/>
            <person name="Ma J."/>
        </authorList>
    </citation>
    <scope>NUCLEOTIDE SEQUENCE [LARGE SCALE GENOMIC DNA]</scope>
    <source>
        <strain evidence="2">CCUG 61948</strain>
    </source>
</reference>
<evidence type="ECO:0000313" key="1">
    <source>
        <dbReference type="EMBL" id="MFD0797916.1"/>
    </source>
</evidence>
<dbReference type="EMBL" id="JBHTHY010000006">
    <property type="protein sequence ID" value="MFD0797916.1"/>
    <property type="molecule type" value="Genomic_DNA"/>
</dbReference>
<sequence>MENCILSTKNNLVKFKYRNDSEPAAIPITIALLNTGTKTYTLDYQMKVLSIEVMSNALGMLLIDGSQQSYSVESLGKPFSLPKEDTSIKNTIEFQAKIAEYLQHQNIDRVVLCEGGNDSKKLRVRMEFAVLSECEKLNLDYKTYPTGSCTRLINSSYTKETGKVFSDELARFKLPKYMGKSLAAGWRFLE</sequence>
<protein>
    <submittedName>
        <fullName evidence="1">Uncharacterized protein</fullName>
    </submittedName>
</protein>
<keyword evidence="2" id="KW-1185">Reference proteome</keyword>